<keyword evidence="1" id="KW-1133">Transmembrane helix</keyword>
<organism evidence="3 4">
    <name type="scientific">Thermococcus kodakarensis (strain ATCC BAA-918 / JCM 12380 / KOD1)</name>
    <name type="common">Pyrococcus kodakaraensis (strain KOD1)</name>
    <dbReference type="NCBI Taxonomy" id="69014"/>
    <lineage>
        <taxon>Archaea</taxon>
        <taxon>Methanobacteriati</taxon>
        <taxon>Methanobacteriota</taxon>
        <taxon>Thermococci</taxon>
        <taxon>Thermococcales</taxon>
        <taxon>Thermococcaceae</taxon>
        <taxon>Thermococcus</taxon>
    </lineage>
</organism>
<dbReference type="Proteomes" id="UP000000536">
    <property type="component" value="Chromosome"/>
</dbReference>
<keyword evidence="1" id="KW-0472">Membrane</keyword>
<evidence type="ECO:0000313" key="4">
    <source>
        <dbReference type="Proteomes" id="UP000000536"/>
    </source>
</evidence>
<dbReference type="STRING" id="69014.TK0822"/>
<keyword evidence="1" id="KW-0812">Transmembrane</keyword>
<dbReference type="AlphaFoldDB" id="Q5JHY8"/>
<dbReference type="EMBL" id="AP006878">
    <property type="protein sequence ID" value="BAD85011.1"/>
    <property type="molecule type" value="Genomic_DNA"/>
</dbReference>
<reference evidence="3 4" key="1">
    <citation type="journal article" date="2005" name="Genome Res.">
        <title>Complete genome sequence of the hyperthermophilic archaeon Thermococcus kodakaraensis KOD1 and comparison with Pyrococcus genomes.</title>
        <authorList>
            <person name="Fukui T."/>
            <person name="Atomi H."/>
            <person name="Kanai T."/>
            <person name="Matsumi R."/>
            <person name="Fujiwara S."/>
            <person name="Imanaka T."/>
        </authorList>
    </citation>
    <scope>NUCLEOTIDE SEQUENCE [LARGE SCALE GENOMIC DNA]</scope>
    <source>
        <strain evidence="4">ATCC BAA-918 / JCM 12380 / KOD1</strain>
    </source>
</reference>
<dbReference type="eggNOG" id="arCOG03805">
    <property type="taxonomic scope" value="Archaea"/>
</dbReference>
<feature type="transmembrane region" description="Helical" evidence="1">
    <location>
        <begin position="65"/>
        <end position="83"/>
    </location>
</feature>
<proteinExistence type="predicted"/>
<dbReference type="EnsemblBacteria" id="BAD85011">
    <property type="protein sequence ID" value="BAD85011"/>
    <property type="gene ID" value="TK0822"/>
</dbReference>
<dbReference type="PATRIC" id="fig|69014.16.peg.803"/>
<evidence type="ECO:0000256" key="1">
    <source>
        <dbReference type="SAM" id="Phobius"/>
    </source>
</evidence>
<evidence type="ECO:0000313" key="3">
    <source>
        <dbReference type="EMBL" id="BAD85011.1"/>
    </source>
</evidence>
<dbReference type="PANTHER" id="PTHR33531">
    <property type="entry name" value="RUBRERYTHRIN SUBFAMILY"/>
    <property type="match status" value="1"/>
</dbReference>
<dbReference type="InParanoid" id="Q5JHY8"/>
<dbReference type="PANTHER" id="PTHR33531:SF7">
    <property type="entry name" value="HYPOTHETICAL MEMBRANE PROTEIN, CONSERVED"/>
    <property type="match status" value="1"/>
</dbReference>
<dbReference type="PhylomeDB" id="Q5JHY8"/>
<dbReference type="HOGENOM" id="CLU_063611_0_0_2"/>
<name>Q5JHY8_THEKO</name>
<dbReference type="InterPro" id="IPR008553">
    <property type="entry name" value="DUF835"/>
</dbReference>
<accession>Q5JHY8</accession>
<protein>
    <submittedName>
        <fullName evidence="3">Hypothetical membrane protein, conserved, containing DUF835 domain</fullName>
    </submittedName>
</protein>
<evidence type="ECO:0000259" key="2">
    <source>
        <dbReference type="Pfam" id="PF05763"/>
    </source>
</evidence>
<keyword evidence="4" id="KW-1185">Reference proteome</keyword>
<feature type="domain" description="DUF835" evidence="2">
    <location>
        <begin position="113"/>
        <end position="228"/>
    </location>
</feature>
<feature type="transmembrane region" description="Helical" evidence="1">
    <location>
        <begin position="31"/>
        <end position="53"/>
    </location>
</feature>
<feature type="transmembrane region" description="Helical" evidence="1">
    <location>
        <begin position="6"/>
        <end position="24"/>
    </location>
</feature>
<sequence length="245" mass="26978">MSYPYVITGITLALAGFLIIEFLGKRYGWRAYLFGASIVLLGVGATSTAVMIGNRGVPIVNPNDWVVLTAPIIVTLTYSLLVLHGGMIEETPEEINIKSGVTIARKIEERSLKGYPVLAFMRKRISVPGWKTYWITAAGRDETSIYPTELHKIVDMVARYVAEAKNKGVTPVVLVEGLELLAMYNDFKALLKALATIHDILVVENGALIILLEEDAWDRRELELLRSVLGIGVSAPKKLKPTVSK</sequence>
<dbReference type="KEGG" id="tko:TK0822"/>
<dbReference type="Pfam" id="PF05763">
    <property type="entry name" value="DUF835"/>
    <property type="match status" value="1"/>
</dbReference>
<gene>
    <name evidence="3" type="ordered locus">TK0822</name>
</gene>